<gene>
    <name evidence="1" type="ORF">F9K24_15280</name>
</gene>
<dbReference type="RefSeq" id="WP_143464780.1">
    <property type="nucleotide sequence ID" value="NZ_JQDG01000059.1"/>
</dbReference>
<name>A0A833GZI2_9LEPT</name>
<evidence type="ECO:0000313" key="1">
    <source>
        <dbReference type="EMBL" id="KAB2930825.1"/>
    </source>
</evidence>
<reference evidence="1 2" key="1">
    <citation type="submission" date="2019-10" db="EMBL/GenBank/DDBJ databases">
        <title>Extracellular Electron Transfer in a Candidatus Methanoperedens spp. Enrichment Culture.</title>
        <authorList>
            <person name="Berger S."/>
            <person name="Rangel Shaw D."/>
            <person name="Berben T."/>
            <person name="In 'T Zandt M."/>
            <person name="Frank J."/>
            <person name="Reimann J."/>
            <person name="Jetten M.S.M."/>
            <person name="Welte C.U."/>
        </authorList>
    </citation>
    <scope>NUCLEOTIDE SEQUENCE [LARGE SCALE GENOMIC DNA]</scope>
    <source>
        <strain evidence="1">SB12</strain>
    </source>
</reference>
<protein>
    <submittedName>
        <fullName evidence="1">Uncharacterized protein</fullName>
    </submittedName>
</protein>
<evidence type="ECO:0000313" key="2">
    <source>
        <dbReference type="Proteomes" id="UP000460298"/>
    </source>
</evidence>
<dbReference type="AlphaFoldDB" id="A0A833GZI2"/>
<accession>A0A833GZI2</accession>
<proteinExistence type="predicted"/>
<sequence>MDRRSEYMKVLDYILNRANVEEIKGIEMALDRRRSEQPAGVADLDFQKMASQMAGKLGHSLDFDVKGMSKRLVVEMILQQYPNISDEELQAMLDQFVPDEAQRRNEGLELPRELRISMLDQFIRYSVGRMPADEQSELKRASPDWVQRYWSAFSPRHRALLGQLLKGEIDSDDFWREAEGI</sequence>
<organism evidence="1 2">
    <name type="scientific">Leptonema illini</name>
    <dbReference type="NCBI Taxonomy" id="183"/>
    <lineage>
        <taxon>Bacteria</taxon>
        <taxon>Pseudomonadati</taxon>
        <taxon>Spirochaetota</taxon>
        <taxon>Spirochaetia</taxon>
        <taxon>Leptospirales</taxon>
        <taxon>Leptospiraceae</taxon>
        <taxon>Leptonema</taxon>
    </lineage>
</organism>
<comment type="caution">
    <text evidence="1">The sequence shown here is derived from an EMBL/GenBank/DDBJ whole genome shotgun (WGS) entry which is preliminary data.</text>
</comment>
<dbReference type="Proteomes" id="UP000460298">
    <property type="component" value="Unassembled WGS sequence"/>
</dbReference>
<dbReference type="EMBL" id="WBUI01000017">
    <property type="protein sequence ID" value="KAB2930825.1"/>
    <property type="molecule type" value="Genomic_DNA"/>
</dbReference>
<dbReference type="OrthoDB" id="358678at2"/>